<proteinExistence type="predicted"/>
<dbReference type="SUPFAM" id="SSF53335">
    <property type="entry name" value="S-adenosyl-L-methionine-dependent methyltransferases"/>
    <property type="match status" value="1"/>
</dbReference>
<keyword evidence="2" id="KW-1185">Reference proteome</keyword>
<protein>
    <submittedName>
        <fullName evidence="1">Spermidine synthase</fullName>
    </submittedName>
</protein>
<organism evidence="1 2">
    <name type="scientific">Micrococcoides hystricis</name>
    <dbReference type="NCBI Taxonomy" id="1572761"/>
    <lineage>
        <taxon>Bacteria</taxon>
        <taxon>Bacillati</taxon>
        <taxon>Actinomycetota</taxon>
        <taxon>Actinomycetes</taxon>
        <taxon>Micrococcales</taxon>
        <taxon>Micrococcaceae</taxon>
        <taxon>Micrococcoides</taxon>
    </lineage>
</organism>
<gene>
    <name evidence="1" type="ORF">ACFFFR_06945</name>
</gene>
<dbReference type="InterPro" id="IPR029063">
    <property type="entry name" value="SAM-dependent_MTases_sf"/>
</dbReference>
<dbReference type="NCBIfam" id="NF037959">
    <property type="entry name" value="MFS_SpdSyn"/>
    <property type="match status" value="1"/>
</dbReference>
<evidence type="ECO:0000313" key="1">
    <source>
        <dbReference type="EMBL" id="MFC0582120.1"/>
    </source>
</evidence>
<reference evidence="1 2" key="1">
    <citation type="submission" date="2024-09" db="EMBL/GenBank/DDBJ databases">
        <authorList>
            <person name="Sun Q."/>
            <person name="Mori K."/>
        </authorList>
    </citation>
    <scope>NUCLEOTIDE SEQUENCE [LARGE SCALE GENOMIC DNA]</scope>
    <source>
        <strain evidence="1 2">NCAIM B.02604</strain>
    </source>
</reference>
<evidence type="ECO:0000313" key="2">
    <source>
        <dbReference type="Proteomes" id="UP001589862"/>
    </source>
</evidence>
<dbReference type="Gene3D" id="3.40.50.150">
    <property type="entry name" value="Vaccinia Virus protein VP39"/>
    <property type="match status" value="1"/>
</dbReference>
<dbReference type="Proteomes" id="UP001589862">
    <property type="component" value="Unassembled WGS sequence"/>
</dbReference>
<accession>A0ABV6PAG9</accession>
<name>A0ABV6PAG9_9MICC</name>
<comment type="caution">
    <text evidence="1">The sequence shown here is derived from an EMBL/GenBank/DDBJ whole genome shotgun (WGS) entry which is preliminary data.</text>
</comment>
<dbReference type="RefSeq" id="WP_377459056.1">
    <property type="nucleotide sequence ID" value="NZ_JBHLUB010000029.1"/>
</dbReference>
<dbReference type="EMBL" id="JBHLUB010000029">
    <property type="protein sequence ID" value="MFC0582120.1"/>
    <property type="molecule type" value="Genomic_DNA"/>
</dbReference>
<sequence length="280" mass="30883">MARKRKGRSGSDTPTTVELVGTWEVDQGEARIEHDPIRTGGRLLILNGTLSSYLDPDPLVVEFEYMQWMAAALEAIYQDRQERLRLLHLGGAGCTLARWACARFPGAHNLVIENDAKLAALVREHVDLPPAPGIRIRVADAATELAKIHPGSRDVIIRDVFDDGETPPVFSTAEYARTAQEILAGTGVYLVNCGDRPNLRQARAEAATLTEVFRHVYAIADAAMFKGRRIGNIVYVCSDADELSAVDVGQLRRKLLLSAQDIQVWDTAQVRHFGGRTTTR</sequence>